<gene>
    <name evidence="2" type="ORF">LIER_02071</name>
</gene>
<evidence type="ECO:0000313" key="2">
    <source>
        <dbReference type="EMBL" id="GAA0140780.1"/>
    </source>
</evidence>
<organism evidence="2 3">
    <name type="scientific">Lithospermum erythrorhizon</name>
    <name type="common">Purple gromwell</name>
    <name type="synonym">Lithospermum officinale var. erythrorhizon</name>
    <dbReference type="NCBI Taxonomy" id="34254"/>
    <lineage>
        <taxon>Eukaryota</taxon>
        <taxon>Viridiplantae</taxon>
        <taxon>Streptophyta</taxon>
        <taxon>Embryophyta</taxon>
        <taxon>Tracheophyta</taxon>
        <taxon>Spermatophyta</taxon>
        <taxon>Magnoliopsida</taxon>
        <taxon>eudicotyledons</taxon>
        <taxon>Gunneridae</taxon>
        <taxon>Pentapetalae</taxon>
        <taxon>asterids</taxon>
        <taxon>lamiids</taxon>
        <taxon>Boraginales</taxon>
        <taxon>Boraginaceae</taxon>
        <taxon>Boraginoideae</taxon>
        <taxon>Lithospermeae</taxon>
        <taxon>Lithospermum</taxon>
    </lineage>
</organism>
<evidence type="ECO:0000313" key="3">
    <source>
        <dbReference type="Proteomes" id="UP001454036"/>
    </source>
</evidence>
<dbReference type="PANTHER" id="PTHR33472">
    <property type="entry name" value="OS01G0106600 PROTEIN"/>
    <property type="match status" value="1"/>
</dbReference>
<dbReference type="PANTHER" id="PTHR33472:SF28">
    <property type="entry name" value="BROMO AND FHA DOMAIN-CONTAINING PROTEIN DDB_G0267958"/>
    <property type="match status" value="1"/>
</dbReference>
<accession>A0AAV3NRU6</accession>
<dbReference type="EMBL" id="BAABME010000217">
    <property type="protein sequence ID" value="GAA0140780.1"/>
    <property type="molecule type" value="Genomic_DNA"/>
</dbReference>
<feature type="region of interest" description="Disordered" evidence="1">
    <location>
        <begin position="127"/>
        <end position="155"/>
    </location>
</feature>
<feature type="region of interest" description="Disordered" evidence="1">
    <location>
        <begin position="1"/>
        <end position="33"/>
    </location>
</feature>
<protein>
    <submittedName>
        <fullName evidence="2">Uncharacterized protein</fullName>
    </submittedName>
</protein>
<name>A0AAV3NRU6_LITER</name>
<keyword evidence="3" id="KW-1185">Reference proteome</keyword>
<dbReference type="AlphaFoldDB" id="A0AAV3NRU6"/>
<reference evidence="2 3" key="1">
    <citation type="submission" date="2024-01" db="EMBL/GenBank/DDBJ databases">
        <title>The complete chloroplast genome sequence of Lithospermum erythrorhizon: insights into the phylogenetic relationship among Boraginaceae species and the maternal lineages of purple gromwells.</title>
        <authorList>
            <person name="Okada T."/>
            <person name="Watanabe K."/>
        </authorList>
    </citation>
    <scope>NUCLEOTIDE SEQUENCE [LARGE SCALE GENOMIC DNA]</scope>
</reference>
<feature type="compositionally biased region" description="Polar residues" evidence="1">
    <location>
        <begin position="1"/>
        <end position="11"/>
    </location>
</feature>
<dbReference type="Proteomes" id="UP001454036">
    <property type="component" value="Unassembled WGS sequence"/>
</dbReference>
<proteinExistence type="predicted"/>
<sequence>MASFHESNPSADKQRELDKETRGMVSALSSRLTNLHHLQKNGHSSGRVEDGEGDDGVSFITLAGNNIGASMRGDFDEKSGPDVENEALTTYVNSNLQTINNSIMLGGSYTANDPGVHLNISDYTEDDEAHLKEEKRGEMKLKASSKGHQELGHYE</sequence>
<evidence type="ECO:0000256" key="1">
    <source>
        <dbReference type="SAM" id="MobiDB-lite"/>
    </source>
</evidence>
<feature type="compositionally biased region" description="Basic and acidic residues" evidence="1">
    <location>
        <begin position="129"/>
        <end position="155"/>
    </location>
</feature>
<comment type="caution">
    <text evidence="2">The sequence shown here is derived from an EMBL/GenBank/DDBJ whole genome shotgun (WGS) entry which is preliminary data.</text>
</comment>
<feature type="compositionally biased region" description="Basic and acidic residues" evidence="1">
    <location>
        <begin position="12"/>
        <end position="22"/>
    </location>
</feature>